<sequence>MGTLHVASPSQLTGQTDDQELVANVVVASIALGLQQRTGRVGRLRALLATAPSSERHDHLLAACPPSPSVYTRSRHVPRRRWCTSVGRERTELPAYESFRRRAFSSR</sequence>
<evidence type="ECO:0000313" key="1">
    <source>
        <dbReference type="EMBL" id="KAI9917125.1"/>
    </source>
</evidence>
<comment type="caution">
    <text evidence="1">The sequence shown here is derived from an EMBL/GenBank/DDBJ whole genome shotgun (WGS) entry which is preliminary data.</text>
</comment>
<dbReference type="Proteomes" id="UP001163321">
    <property type="component" value="Chromosome 13"/>
</dbReference>
<gene>
    <name evidence="1" type="ORF">PsorP6_013270</name>
</gene>
<reference evidence="1 2" key="1">
    <citation type="journal article" date="2022" name="bioRxiv">
        <title>The genome of the oomycete Peronosclerospora sorghi, a cosmopolitan pathogen of maize and sorghum, is inflated with dispersed pseudogenes.</title>
        <authorList>
            <person name="Fletcher K."/>
            <person name="Martin F."/>
            <person name="Isakeit T."/>
            <person name="Cavanaugh K."/>
            <person name="Magill C."/>
            <person name="Michelmore R."/>
        </authorList>
    </citation>
    <scope>NUCLEOTIDE SEQUENCE [LARGE SCALE GENOMIC DNA]</scope>
    <source>
        <strain evidence="1">P6</strain>
    </source>
</reference>
<keyword evidence="2" id="KW-1185">Reference proteome</keyword>
<name>A0ACC0WE68_9STRA</name>
<accession>A0ACC0WE68</accession>
<protein>
    <submittedName>
        <fullName evidence="1">Uncharacterized protein</fullName>
    </submittedName>
</protein>
<organism evidence="1 2">
    <name type="scientific">Peronosclerospora sorghi</name>
    <dbReference type="NCBI Taxonomy" id="230839"/>
    <lineage>
        <taxon>Eukaryota</taxon>
        <taxon>Sar</taxon>
        <taxon>Stramenopiles</taxon>
        <taxon>Oomycota</taxon>
        <taxon>Peronosporomycetes</taxon>
        <taxon>Peronosporales</taxon>
        <taxon>Peronosporaceae</taxon>
        <taxon>Peronosclerospora</taxon>
    </lineage>
</organism>
<evidence type="ECO:0000313" key="2">
    <source>
        <dbReference type="Proteomes" id="UP001163321"/>
    </source>
</evidence>
<dbReference type="EMBL" id="CM047592">
    <property type="protein sequence ID" value="KAI9917125.1"/>
    <property type="molecule type" value="Genomic_DNA"/>
</dbReference>
<proteinExistence type="predicted"/>